<organism evidence="3 4">
    <name type="scientific">Archangium gephyra</name>
    <dbReference type="NCBI Taxonomy" id="48"/>
    <lineage>
        <taxon>Bacteria</taxon>
        <taxon>Pseudomonadati</taxon>
        <taxon>Myxococcota</taxon>
        <taxon>Myxococcia</taxon>
        <taxon>Myxococcales</taxon>
        <taxon>Cystobacterineae</taxon>
        <taxon>Archangiaceae</taxon>
        <taxon>Archangium</taxon>
    </lineage>
</organism>
<dbReference type="Gene3D" id="2.40.160.210">
    <property type="entry name" value="Acyl-CoA thioesterase, double hotdog domain"/>
    <property type="match status" value="1"/>
</dbReference>
<evidence type="ECO:0000259" key="2">
    <source>
        <dbReference type="Pfam" id="PF20789"/>
    </source>
</evidence>
<accession>A0A2W5T152</accession>
<evidence type="ECO:0000313" key="4">
    <source>
        <dbReference type="Proteomes" id="UP000249061"/>
    </source>
</evidence>
<dbReference type="AlphaFoldDB" id="A0A2W5T152"/>
<dbReference type="Pfam" id="PF13622">
    <property type="entry name" value="4HBT_3"/>
    <property type="match status" value="1"/>
</dbReference>
<dbReference type="InterPro" id="IPR029069">
    <property type="entry name" value="HotDog_dom_sf"/>
</dbReference>
<comment type="caution">
    <text evidence="3">The sequence shown here is derived from an EMBL/GenBank/DDBJ whole genome shotgun (WGS) entry which is preliminary data.</text>
</comment>
<sequence>MSLDAWLSPELVSPGRYRLNFPDGWLQGRGLFGGLLMGAMTRTLETFTPGRPLRSLTAEIFAPVAPGGSELVLTTLREGSAVTTVSARLEQNGEVMAHGVGVLGKQRVTDRERTALDVPQRKAWREVEVIPVEPPFGPDFARFWEFRPTGFMPFSGGTEARAEGWVRPHAGGAIRDAGFLAACSDAWWPTMFAIEEAPRPTATIAFTFQPFVNFEGLDSAAPVFHRAHLAAASDGYCVEFRELWSESGRLLALNQQTFVIIK</sequence>
<dbReference type="InterPro" id="IPR049450">
    <property type="entry name" value="ACOT8-like_C"/>
</dbReference>
<feature type="domain" description="Acyl-CoA thioesterase-like N-terminal HotDog" evidence="1">
    <location>
        <begin position="22"/>
        <end position="102"/>
    </location>
</feature>
<protein>
    <recommendedName>
        <fullName evidence="5">Thioesterase family protein</fullName>
    </recommendedName>
</protein>
<dbReference type="Pfam" id="PF20789">
    <property type="entry name" value="4HBT_3C"/>
    <property type="match status" value="1"/>
</dbReference>
<feature type="domain" description="Acyl-CoA thioesterase-like C-terminal" evidence="2">
    <location>
        <begin position="131"/>
        <end position="259"/>
    </location>
</feature>
<dbReference type="InterPro" id="IPR042171">
    <property type="entry name" value="Acyl-CoA_hotdog"/>
</dbReference>
<name>A0A2W5T152_9BACT</name>
<gene>
    <name evidence="3" type="ORF">DI536_32710</name>
</gene>
<evidence type="ECO:0000259" key="1">
    <source>
        <dbReference type="Pfam" id="PF13622"/>
    </source>
</evidence>
<proteinExistence type="predicted"/>
<dbReference type="SUPFAM" id="SSF54637">
    <property type="entry name" value="Thioesterase/thiol ester dehydrase-isomerase"/>
    <property type="match status" value="2"/>
</dbReference>
<dbReference type="InterPro" id="IPR049449">
    <property type="entry name" value="TesB_ACOT8-like_N"/>
</dbReference>
<evidence type="ECO:0000313" key="3">
    <source>
        <dbReference type="EMBL" id="PZR05205.1"/>
    </source>
</evidence>
<reference evidence="3 4" key="1">
    <citation type="submission" date="2017-08" db="EMBL/GenBank/DDBJ databases">
        <title>Infants hospitalized years apart are colonized by the same room-sourced microbial strains.</title>
        <authorList>
            <person name="Brooks B."/>
            <person name="Olm M.R."/>
            <person name="Firek B.A."/>
            <person name="Baker R."/>
            <person name="Thomas B.C."/>
            <person name="Morowitz M.J."/>
            <person name="Banfield J.F."/>
        </authorList>
    </citation>
    <scope>NUCLEOTIDE SEQUENCE [LARGE SCALE GENOMIC DNA]</scope>
    <source>
        <strain evidence="3">S2_003_000_R2_14</strain>
    </source>
</reference>
<dbReference type="Proteomes" id="UP000249061">
    <property type="component" value="Unassembled WGS sequence"/>
</dbReference>
<dbReference type="EMBL" id="QFQP01000047">
    <property type="protein sequence ID" value="PZR05205.1"/>
    <property type="molecule type" value="Genomic_DNA"/>
</dbReference>
<evidence type="ECO:0008006" key="5">
    <source>
        <dbReference type="Google" id="ProtNLM"/>
    </source>
</evidence>